<sequence length="357" mass="40539">MMPLKLKYGFLTVVCIVTLALWFPIIAGAASKEIAQQWVDRGLAIGKAHPNSHEEARCYVRALEADPDHASAHFNLAFVLDAQASANWRDRETAWSDLDKFYAALDHYTAAARLDPQREASYANTIRVTSLLFETPTHRPPDLHLLRANLSACIEALKKTEDEKARSHLKVLRILVLNMEEKIGQLKDRLPSEILVPAPEIVKCLNRSFTRGQSPYKGPRVPLIIQFDFNSATIRPESAQQLREMAQALKSTRLTGNKILIEGHADSRGSADYNQRLSRRRAESVKRYLIDNFALPRGRFKILGYGETRPLVPNDTKEHRAMNRRVEFVNSTKLDDFRTQIGSRKRSGAVDTYDMLY</sequence>
<dbReference type="PROSITE" id="PS51123">
    <property type="entry name" value="OMPA_2"/>
    <property type="match status" value="1"/>
</dbReference>
<evidence type="ECO:0000256" key="2">
    <source>
        <dbReference type="ARBA" id="ARBA00023136"/>
    </source>
</evidence>
<protein>
    <submittedName>
        <fullName evidence="7">OmpA family protein</fullName>
    </submittedName>
</protein>
<dbReference type="PANTHER" id="PTHR30329:SF21">
    <property type="entry name" value="LIPOPROTEIN YIAD-RELATED"/>
    <property type="match status" value="1"/>
</dbReference>
<dbReference type="InterPro" id="IPR036737">
    <property type="entry name" value="OmpA-like_sf"/>
</dbReference>
<dbReference type="Gene3D" id="1.25.40.10">
    <property type="entry name" value="Tetratricopeptide repeat domain"/>
    <property type="match status" value="1"/>
</dbReference>
<keyword evidence="3" id="KW-0998">Cell outer membrane</keyword>
<dbReference type="GO" id="GO:0009279">
    <property type="term" value="C:cell outer membrane"/>
    <property type="evidence" value="ECO:0007669"/>
    <property type="project" value="UniProtKB-SubCell"/>
</dbReference>
<dbReference type="PANTHER" id="PTHR30329">
    <property type="entry name" value="STATOR ELEMENT OF FLAGELLAR MOTOR COMPLEX"/>
    <property type="match status" value="1"/>
</dbReference>
<dbReference type="SUPFAM" id="SSF48439">
    <property type="entry name" value="Protein prenylyltransferase"/>
    <property type="match status" value="1"/>
</dbReference>
<evidence type="ECO:0000256" key="1">
    <source>
        <dbReference type="ARBA" id="ARBA00004442"/>
    </source>
</evidence>
<dbReference type="InterPro" id="IPR011990">
    <property type="entry name" value="TPR-like_helical_dom_sf"/>
</dbReference>
<keyword evidence="2 4" id="KW-0472">Membrane</keyword>
<evidence type="ECO:0000256" key="5">
    <source>
        <dbReference type="SAM" id="Coils"/>
    </source>
</evidence>
<dbReference type="Gene3D" id="3.30.1330.60">
    <property type="entry name" value="OmpA-like domain"/>
    <property type="match status" value="1"/>
</dbReference>
<gene>
    <name evidence="7" type="ORF">H8E19_17180</name>
</gene>
<dbReference type="CDD" id="cd07185">
    <property type="entry name" value="OmpA_C-like"/>
    <property type="match status" value="1"/>
</dbReference>
<dbReference type="InterPro" id="IPR006665">
    <property type="entry name" value="OmpA-like"/>
</dbReference>
<organism evidence="7 8">
    <name type="scientific">Candidatus Desulfacyla euxinica</name>
    <dbReference type="NCBI Taxonomy" id="2841693"/>
    <lineage>
        <taxon>Bacteria</taxon>
        <taxon>Deltaproteobacteria</taxon>
        <taxon>Candidatus Desulfacyla</taxon>
    </lineage>
</organism>
<accession>A0A8J6T939</accession>
<dbReference type="Proteomes" id="UP000650524">
    <property type="component" value="Unassembled WGS sequence"/>
</dbReference>
<dbReference type="InterPro" id="IPR006664">
    <property type="entry name" value="OMP_bac"/>
</dbReference>
<dbReference type="PRINTS" id="PR01021">
    <property type="entry name" value="OMPADOMAIN"/>
</dbReference>
<comment type="caution">
    <text evidence="7">The sequence shown here is derived from an EMBL/GenBank/DDBJ whole genome shotgun (WGS) entry which is preliminary data.</text>
</comment>
<evidence type="ECO:0000256" key="4">
    <source>
        <dbReference type="PROSITE-ProRule" id="PRU00473"/>
    </source>
</evidence>
<evidence type="ECO:0000259" key="6">
    <source>
        <dbReference type="PROSITE" id="PS51123"/>
    </source>
</evidence>
<feature type="domain" description="OmpA-like" evidence="6">
    <location>
        <begin position="214"/>
        <end position="334"/>
    </location>
</feature>
<dbReference type="EMBL" id="JACNJD010000350">
    <property type="protein sequence ID" value="MBC8179139.1"/>
    <property type="molecule type" value="Genomic_DNA"/>
</dbReference>
<name>A0A8J6T939_9DELT</name>
<proteinExistence type="predicted"/>
<keyword evidence="5" id="KW-0175">Coiled coil</keyword>
<comment type="subcellular location">
    <subcellularLocation>
        <location evidence="1">Cell outer membrane</location>
    </subcellularLocation>
</comment>
<dbReference type="Pfam" id="PF00691">
    <property type="entry name" value="OmpA"/>
    <property type="match status" value="1"/>
</dbReference>
<dbReference type="SUPFAM" id="SSF103088">
    <property type="entry name" value="OmpA-like"/>
    <property type="match status" value="1"/>
</dbReference>
<evidence type="ECO:0000313" key="8">
    <source>
        <dbReference type="Proteomes" id="UP000650524"/>
    </source>
</evidence>
<dbReference type="InterPro" id="IPR050330">
    <property type="entry name" value="Bact_OuterMem_StrucFunc"/>
</dbReference>
<evidence type="ECO:0000313" key="7">
    <source>
        <dbReference type="EMBL" id="MBC8179139.1"/>
    </source>
</evidence>
<feature type="coiled-coil region" evidence="5">
    <location>
        <begin position="143"/>
        <end position="189"/>
    </location>
</feature>
<reference evidence="7 8" key="1">
    <citation type="submission" date="2020-08" db="EMBL/GenBank/DDBJ databases">
        <title>Bridging the membrane lipid divide: bacteria of the FCB group superphylum have the potential to synthesize archaeal ether lipids.</title>
        <authorList>
            <person name="Villanueva L."/>
            <person name="Von Meijenfeldt F.A.B."/>
            <person name="Westbye A.B."/>
            <person name="Yadav S."/>
            <person name="Hopmans E.C."/>
            <person name="Dutilh B.E."/>
            <person name="Sinninghe Damste J.S."/>
        </authorList>
    </citation>
    <scope>NUCLEOTIDE SEQUENCE [LARGE SCALE GENOMIC DNA]</scope>
    <source>
        <strain evidence="7">NIOZ-UU27</strain>
    </source>
</reference>
<evidence type="ECO:0000256" key="3">
    <source>
        <dbReference type="ARBA" id="ARBA00023237"/>
    </source>
</evidence>
<dbReference type="AlphaFoldDB" id="A0A8J6T939"/>